<reference evidence="2 3" key="1">
    <citation type="submission" date="2024-05" db="EMBL/GenBank/DDBJ databases">
        <title>Genome sequencing and assembly of Indian major carp, Cirrhinus mrigala (Hamilton, 1822).</title>
        <authorList>
            <person name="Mohindra V."/>
            <person name="Chowdhury L.M."/>
            <person name="Lal K."/>
            <person name="Jena J.K."/>
        </authorList>
    </citation>
    <scope>NUCLEOTIDE SEQUENCE [LARGE SCALE GENOMIC DNA]</scope>
    <source>
        <strain evidence="2">CM1030</strain>
        <tissue evidence="2">Blood</tissue>
    </source>
</reference>
<proteinExistence type="predicted"/>
<name>A0ABD0PDN1_CIRMR</name>
<protein>
    <submittedName>
        <fullName evidence="2">Uncharacterized protein</fullName>
    </submittedName>
</protein>
<evidence type="ECO:0000256" key="1">
    <source>
        <dbReference type="SAM" id="MobiDB-lite"/>
    </source>
</evidence>
<evidence type="ECO:0000313" key="3">
    <source>
        <dbReference type="Proteomes" id="UP001529510"/>
    </source>
</evidence>
<comment type="caution">
    <text evidence="2">The sequence shown here is derived from an EMBL/GenBank/DDBJ whole genome shotgun (WGS) entry which is preliminary data.</text>
</comment>
<dbReference type="EMBL" id="JAMKFB020000016">
    <property type="protein sequence ID" value="KAL0172184.1"/>
    <property type="molecule type" value="Genomic_DNA"/>
</dbReference>
<gene>
    <name evidence="2" type="ORF">M9458_032495</name>
</gene>
<feature type="region of interest" description="Disordered" evidence="1">
    <location>
        <begin position="26"/>
        <end position="53"/>
    </location>
</feature>
<sequence>MGLLSRVKKMFEKECVQEPCVLLKNTTNTADNHPTHRPDEAPVVAGGTDGGKEAEREVKKKKKSFWRWPALHFPRRKAAKYDLAKAENTYQAEAESYRTFTD</sequence>
<dbReference type="AlphaFoldDB" id="A0ABD0PDN1"/>
<evidence type="ECO:0000313" key="2">
    <source>
        <dbReference type="EMBL" id="KAL0172184.1"/>
    </source>
</evidence>
<dbReference type="Proteomes" id="UP001529510">
    <property type="component" value="Unassembled WGS sequence"/>
</dbReference>
<feature type="non-terminal residue" evidence="2">
    <location>
        <position position="102"/>
    </location>
</feature>
<keyword evidence="3" id="KW-1185">Reference proteome</keyword>
<organism evidence="2 3">
    <name type="scientific">Cirrhinus mrigala</name>
    <name type="common">Mrigala</name>
    <dbReference type="NCBI Taxonomy" id="683832"/>
    <lineage>
        <taxon>Eukaryota</taxon>
        <taxon>Metazoa</taxon>
        <taxon>Chordata</taxon>
        <taxon>Craniata</taxon>
        <taxon>Vertebrata</taxon>
        <taxon>Euteleostomi</taxon>
        <taxon>Actinopterygii</taxon>
        <taxon>Neopterygii</taxon>
        <taxon>Teleostei</taxon>
        <taxon>Ostariophysi</taxon>
        <taxon>Cypriniformes</taxon>
        <taxon>Cyprinidae</taxon>
        <taxon>Labeoninae</taxon>
        <taxon>Labeonini</taxon>
        <taxon>Cirrhinus</taxon>
    </lineage>
</organism>
<accession>A0ABD0PDN1</accession>